<evidence type="ECO:0000313" key="4">
    <source>
        <dbReference type="Proteomes" id="UP001362999"/>
    </source>
</evidence>
<protein>
    <recommendedName>
        <fullName evidence="2">C2H2-type domain-containing protein</fullName>
    </recommendedName>
</protein>
<feature type="non-terminal residue" evidence="3">
    <location>
        <position position="61"/>
    </location>
</feature>
<sequence>YPCEYPNCPKTFSVHSNARRHSRIHLEKAIRRAQVAAFTHKIQFAERIDLPPQPLPPPLSM</sequence>
<dbReference type="PROSITE" id="PS50157">
    <property type="entry name" value="ZINC_FINGER_C2H2_2"/>
    <property type="match status" value="1"/>
</dbReference>
<dbReference type="InterPro" id="IPR036236">
    <property type="entry name" value="Znf_C2H2_sf"/>
</dbReference>
<dbReference type="Gene3D" id="3.30.160.60">
    <property type="entry name" value="Classic Zinc Finger"/>
    <property type="match status" value="1"/>
</dbReference>
<evidence type="ECO:0000313" key="3">
    <source>
        <dbReference type="EMBL" id="KAK7048846.1"/>
    </source>
</evidence>
<evidence type="ECO:0000259" key="2">
    <source>
        <dbReference type="PROSITE" id="PS50157"/>
    </source>
</evidence>
<name>A0AAW0DBX6_9AGAR</name>
<dbReference type="AlphaFoldDB" id="A0AAW0DBX6"/>
<dbReference type="GO" id="GO:0008270">
    <property type="term" value="F:zinc ion binding"/>
    <property type="evidence" value="ECO:0007669"/>
    <property type="project" value="UniProtKB-KW"/>
</dbReference>
<proteinExistence type="predicted"/>
<dbReference type="InterPro" id="IPR013087">
    <property type="entry name" value="Znf_C2H2_type"/>
</dbReference>
<dbReference type="SUPFAM" id="SSF57667">
    <property type="entry name" value="beta-beta-alpha zinc fingers"/>
    <property type="match status" value="1"/>
</dbReference>
<feature type="domain" description="C2H2-type" evidence="2">
    <location>
        <begin position="1"/>
        <end position="30"/>
    </location>
</feature>
<organism evidence="3 4">
    <name type="scientific">Favolaschia claudopus</name>
    <dbReference type="NCBI Taxonomy" id="2862362"/>
    <lineage>
        <taxon>Eukaryota</taxon>
        <taxon>Fungi</taxon>
        <taxon>Dikarya</taxon>
        <taxon>Basidiomycota</taxon>
        <taxon>Agaricomycotina</taxon>
        <taxon>Agaricomycetes</taxon>
        <taxon>Agaricomycetidae</taxon>
        <taxon>Agaricales</taxon>
        <taxon>Marasmiineae</taxon>
        <taxon>Mycenaceae</taxon>
        <taxon>Favolaschia</taxon>
    </lineage>
</organism>
<comment type="caution">
    <text evidence="3">The sequence shown here is derived from an EMBL/GenBank/DDBJ whole genome shotgun (WGS) entry which is preliminary data.</text>
</comment>
<keyword evidence="1" id="KW-0862">Zinc</keyword>
<accession>A0AAW0DBX6</accession>
<keyword evidence="4" id="KW-1185">Reference proteome</keyword>
<dbReference type="EMBL" id="JAWWNJ010000009">
    <property type="protein sequence ID" value="KAK7048846.1"/>
    <property type="molecule type" value="Genomic_DNA"/>
</dbReference>
<dbReference type="PROSITE" id="PS00028">
    <property type="entry name" value="ZINC_FINGER_C2H2_1"/>
    <property type="match status" value="1"/>
</dbReference>
<evidence type="ECO:0000256" key="1">
    <source>
        <dbReference type="PROSITE-ProRule" id="PRU00042"/>
    </source>
</evidence>
<feature type="non-terminal residue" evidence="3">
    <location>
        <position position="1"/>
    </location>
</feature>
<reference evidence="3 4" key="1">
    <citation type="journal article" date="2024" name="J Genomics">
        <title>Draft genome sequencing and assembly of Favolaschia claudopus CIRM-BRFM 2984 isolated from oak limbs.</title>
        <authorList>
            <person name="Navarro D."/>
            <person name="Drula E."/>
            <person name="Chaduli D."/>
            <person name="Cazenave R."/>
            <person name="Ahrendt S."/>
            <person name="Wang J."/>
            <person name="Lipzen A."/>
            <person name="Daum C."/>
            <person name="Barry K."/>
            <person name="Grigoriev I.V."/>
            <person name="Favel A."/>
            <person name="Rosso M.N."/>
            <person name="Martin F."/>
        </authorList>
    </citation>
    <scope>NUCLEOTIDE SEQUENCE [LARGE SCALE GENOMIC DNA]</scope>
    <source>
        <strain evidence="3 4">CIRM-BRFM 2984</strain>
    </source>
</reference>
<gene>
    <name evidence="3" type="ORF">R3P38DRAFT_2871687</name>
</gene>
<keyword evidence="1" id="KW-0479">Metal-binding</keyword>
<dbReference type="Proteomes" id="UP001362999">
    <property type="component" value="Unassembled WGS sequence"/>
</dbReference>
<keyword evidence="1" id="KW-0863">Zinc-finger</keyword>